<feature type="compositionally biased region" description="Basic residues" evidence="1">
    <location>
        <begin position="73"/>
        <end position="82"/>
    </location>
</feature>
<evidence type="ECO:0000313" key="2">
    <source>
        <dbReference type="EMBL" id="PAV18642.1"/>
    </source>
</evidence>
<comment type="caution">
    <text evidence="2">The sequence shown here is derived from an EMBL/GenBank/DDBJ whole genome shotgun (WGS) entry which is preliminary data.</text>
</comment>
<name>A0A286UG97_9AGAM</name>
<dbReference type="InParanoid" id="A0A286UG97"/>
<accession>A0A286UG97</accession>
<gene>
    <name evidence="2" type="ORF">PNOK_0548500</name>
</gene>
<evidence type="ECO:0000313" key="3">
    <source>
        <dbReference type="Proteomes" id="UP000217199"/>
    </source>
</evidence>
<evidence type="ECO:0000256" key="1">
    <source>
        <dbReference type="SAM" id="MobiDB-lite"/>
    </source>
</evidence>
<feature type="region of interest" description="Disordered" evidence="1">
    <location>
        <begin position="63"/>
        <end position="92"/>
    </location>
</feature>
<dbReference type="AlphaFoldDB" id="A0A286UG97"/>
<proteinExistence type="predicted"/>
<reference evidence="2 3" key="1">
    <citation type="journal article" date="2017" name="Mol. Ecol.">
        <title>Comparative and population genomic landscape of Phellinus noxius: A hypervariable fungus causing root rot in trees.</title>
        <authorList>
            <person name="Chung C.L."/>
            <person name="Lee T.J."/>
            <person name="Akiba M."/>
            <person name="Lee H.H."/>
            <person name="Kuo T.H."/>
            <person name="Liu D."/>
            <person name="Ke H.M."/>
            <person name="Yokoi T."/>
            <person name="Roa M.B."/>
            <person name="Lu M.J."/>
            <person name="Chang Y.Y."/>
            <person name="Ann P.J."/>
            <person name="Tsai J.N."/>
            <person name="Chen C.Y."/>
            <person name="Tzean S.S."/>
            <person name="Ota Y."/>
            <person name="Hattori T."/>
            <person name="Sahashi N."/>
            <person name="Liou R.F."/>
            <person name="Kikuchi T."/>
            <person name="Tsai I.J."/>
        </authorList>
    </citation>
    <scope>NUCLEOTIDE SEQUENCE [LARGE SCALE GENOMIC DNA]</scope>
    <source>
        <strain evidence="2 3">FFPRI411160</strain>
    </source>
</reference>
<keyword evidence="3" id="KW-1185">Reference proteome</keyword>
<sequence length="288" mass="32789">MSRVLEEISDNALYILNMSAILPARGRRKFLCSYSNFWRYPTSPQTTSRAPFFASESTTSVHRTTHGHSSFPKFKHSRKRPRIHQEDTSSSPNFTNYSIGNAKAYSANRGNTSCRKSVTTAIGNIQRVRTLADVESNLPLVISSIANPSLLAEEREWVTRKCRYMIVNDFFLQAFDIKNVKTRSELVGSEFEFQQSRAYARIILFSGLYKARIVTSEDVFHALYFLSKNRWLEGYSRALRAMLLGIWGGGHDVSISNRPQTKPCIEEHESLTTVLKNVIRSFSRAKGV</sequence>
<dbReference type="Proteomes" id="UP000217199">
    <property type="component" value="Unassembled WGS sequence"/>
</dbReference>
<protein>
    <submittedName>
        <fullName evidence="2">Uncharacterized protein</fullName>
    </submittedName>
</protein>
<dbReference type="EMBL" id="NBII01000005">
    <property type="protein sequence ID" value="PAV18642.1"/>
    <property type="molecule type" value="Genomic_DNA"/>
</dbReference>
<organism evidence="2 3">
    <name type="scientific">Pyrrhoderma noxium</name>
    <dbReference type="NCBI Taxonomy" id="2282107"/>
    <lineage>
        <taxon>Eukaryota</taxon>
        <taxon>Fungi</taxon>
        <taxon>Dikarya</taxon>
        <taxon>Basidiomycota</taxon>
        <taxon>Agaricomycotina</taxon>
        <taxon>Agaricomycetes</taxon>
        <taxon>Hymenochaetales</taxon>
        <taxon>Hymenochaetaceae</taxon>
        <taxon>Pyrrhoderma</taxon>
    </lineage>
</organism>